<evidence type="ECO:0000313" key="1">
    <source>
        <dbReference type="EMBL" id="VFJ51582.1"/>
    </source>
</evidence>
<accession>A0A450SFG4</accession>
<gene>
    <name evidence="1" type="ORF">BECKDK2373C_GA0170839_103221</name>
</gene>
<dbReference type="AlphaFoldDB" id="A0A450SFG4"/>
<reference evidence="1" key="1">
    <citation type="submission" date="2019-02" db="EMBL/GenBank/DDBJ databases">
        <authorList>
            <person name="Gruber-Vodicka R. H."/>
            <person name="Seah K. B. B."/>
        </authorList>
    </citation>
    <scope>NUCLEOTIDE SEQUENCE</scope>
    <source>
        <strain evidence="1">BECK_DK161</strain>
    </source>
</reference>
<dbReference type="EMBL" id="CAADEY010000032">
    <property type="protein sequence ID" value="VFJ51582.1"/>
    <property type="molecule type" value="Genomic_DNA"/>
</dbReference>
<proteinExistence type="predicted"/>
<organism evidence="1">
    <name type="scientific">Candidatus Kentrum sp. DK</name>
    <dbReference type="NCBI Taxonomy" id="2126562"/>
    <lineage>
        <taxon>Bacteria</taxon>
        <taxon>Pseudomonadati</taxon>
        <taxon>Pseudomonadota</taxon>
        <taxon>Gammaproteobacteria</taxon>
        <taxon>Candidatus Kentrum</taxon>
    </lineage>
</organism>
<protein>
    <submittedName>
        <fullName evidence="1">Uncharacterized protein</fullName>
    </submittedName>
</protein>
<name>A0A450SFG4_9GAMM</name>
<sequence length="80" mass="9054">MVGSGWVLPDGVSLTAKNALDEGNIKGSEYVPIFVEIRTTWCSWWYYRIQGPSPGDDHIALLKESKADFMEIQICFKTRS</sequence>